<dbReference type="EMBL" id="OX596100">
    <property type="protein sequence ID" value="CAM9755734.1"/>
    <property type="molecule type" value="Genomic_DNA"/>
</dbReference>
<dbReference type="Proteomes" id="UP001162501">
    <property type="component" value="Chromosome 16"/>
</dbReference>
<accession>A0AC59YK44</accession>
<reference evidence="1" key="1">
    <citation type="submission" date="2023-05" db="EMBL/GenBank/DDBJ databases">
        <authorList>
            <consortium name="ELIXIR-Norway"/>
        </authorList>
    </citation>
    <scope>NUCLEOTIDE SEQUENCE</scope>
</reference>
<reference evidence="1" key="2">
    <citation type="submission" date="2025-03" db="EMBL/GenBank/DDBJ databases">
        <authorList>
            <consortium name="ELIXIR-Norway"/>
            <consortium name="Elixir Norway"/>
        </authorList>
    </citation>
    <scope>NUCLEOTIDE SEQUENCE</scope>
</reference>
<sequence>MKVPRGGCPRAQGPLGTRRNTAPGSCLLTVHGGWKLVSVHAGGSLLVSPEGEPPDSSGGSYSRSCHTDPEKGCLQPRGEALLEGGREHPGTHRLRAETGSHGCPLSLSLPSCSLLAIEVTLCGFRTVAEAPGAAVPSPSGGPLKSTRPQSLRFT</sequence>
<proteinExistence type="predicted"/>
<gene>
    <name evidence="1" type="ORF">MRATA1EN22A_LOCUS7017</name>
</gene>
<evidence type="ECO:0000313" key="1">
    <source>
        <dbReference type="EMBL" id="CAM9755734.1"/>
    </source>
</evidence>
<evidence type="ECO:0000313" key="2">
    <source>
        <dbReference type="Proteomes" id="UP001162501"/>
    </source>
</evidence>
<protein>
    <submittedName>
        <fullName evidence="1">Uncharacterized protein</fullName>
    </submittedName>
</protein>
<organism evidence="1 2">
    <name type="scientific">Rangifer tarandus platyrhynchus</name>
    <name type="common">Svalbard reindeer</name>
    <dbReference type="NCBI Taxonomy" id="3082113"/>
    <lineage>
        <taxon>Eukaryota</taxon>
        <taxon>Metazoa</taxon>
        <taxon>Chordata</taxon>
        <taxon>Craniata</taxon>
        <taxon>Vertebrata</taxon>
        <taxon>Euteleostomi</taxon>
        <taxon>Mammalia</taxon>
        <taxon>Eutheria</taxon>
        <taxon>Laurasiatheria</taxon>
        <taxon>Artiodactyla</taxon>
        <taxon>Ruminantia</taxon>
        <taxon>Pecora</taxon>
        <taxon>Cervidae</taxon>
        <taxon>Odocoileinae</taxon>
        <taxon>Rangifer</taxon>
    </lineage>
</organism>
<name>A0AC59YK44_RANTA</name>